<dbReference type="AlphaFoldDB" id="A0A5B7HIY2"/>
<comment type="caution">
    <text evidence="1">The sequence shown here is derived from an EMBL/GenBank/DDBJ whole genome shotgun (WGS) entry which is preliminary data.</text>
</comment>
<organism evidence="1 2">
    <name type="scientific">Portunus trituberculatus</name>
    <name type="common">Swimming crab</name>
    <name type="synonym">Neptunus trituberculatus</name>
    <dbReference type="NCBI Taxonomy" id="210409"/>
    <lineage>
        <taxon>Eukaryota</taxon>
        <taxon>Metazoa</taxon>
        <taxon>Ecdysozoa</taxon>
        <taxon>Arthropoda</taxon>
        <taxon>Crustacea</taxon>
        <taxon>Multicrustacea</taxon>
        <taxon>Malacostraca</taxon>
        <taxon>Eumalacostraca</taxon>
        <taxon>Eucarida</taxon>
        <taxon>Decapoda</taxon>
        <taxon>Pleocyemata</taxon>
        <taxon>Brachyura</taxon>
        <taxon>Eubrachyura</taxon>
        <taxon>Portunoidea</taxon>
        <taxon>Portunidae</taxon>
        <taxon>Portuninae</taxon>
        <taxon>Portunus</taxon>
    </lineage>
</organism>
<proteinExistence type="predicted"/>
<gene>
    <name evidence="1" type="ORF">E2C01_064139</name>
</gene>
<reference evidence="1 2" key="1">
    <citation type="submission" date="2019-05" db="EMBL/GenBank/DDBJ databases">
        <title>Another draft genome of Portunus trituberculatus and its Hox gene families provides insights of decapod evolution.</title>
        <authorList>
            <person name="Jeong J.-H."/>
            <person name="Song I."/>
            <person name="Kim S."/>
            <person name="Choi T."/>
            <person name="Kim D."/>
            <person name="Ryu S."/>
            <person name="Kim W."/>
        </authorList>
    </citation>
    <scope>NUCLEOTIDE SEQUENCE [LARGE SCALE GENOMIC DNA]</scope>
    <source>
        <tissue evidence="1">Muscle</tissue>
    </source>
</reference>
<accession>A0A5B7HIY2</accession>
<evidence type="ECO:0000313" key="1">
    <source>
        <dbReference type="EMBL" id="MPC69906.1"/>
    </source>
</evidence>
<evidence type="ECO:0000313" key="2">
    <source>
        <dbReference type="Proteomes" id="UP000324222"/>
    </source>
</evidence>
<dbReference type="Proteomes" id="UP000324222">
    <property type="component" value="Unassembled WGS sequence"/>
</dbReference>
<keyword evidence="2" id="KW-1185">Reference proteome</keyword>
<dbReference type="EMBL" id="VSRR010030195">
    <property type="protein sequence ID" value="MPC69906.1"/>
    <property type="molecule type" value="Genomic_DNA"/>
</dbReference>
<protein>
    <submittedName>
        <fullName evidence="1">Uncharacterized protein</fullName>
    </submittedName>
</protein>
<name>A0A5B7HIY2_PORTR</name>
<sequence>MHVPVPALSITLQRRDPRAALPDGAASRELPFTLIPRPAVCINTMTDGASSLPPRRLYMLRTLSGTP</sequence>